<evidence type="ECO:0000256" key="1">
    <source>
        <dbReference type="SAM" id="MobiDB-lite"/>
    </source>
</evidence>
<accession>A0A2Z7C8I4</accession>
<dbReference type="Proteomes" id="UP000250235">
    <property type="component" value="Unassembled WGS sequence"/>
</dbReference>
<organism evidence="2 3">
    <name type="scientific">Dorcoceras hygrometricum</name>
    <dbReference type="NCBI Taxonomy" id="472368"/>
    <lineage>
        <taxon>Eukaryota</taxon>
        <taxon>Viridiplantae</taxon>
        <taxon>Streptophyta</taxon>
        <taxon>Embryophyta</taxon>
        <taxon>Tracheophyta</taxon>
        <taxon>Spermatophyta</taxon>
        <taxon>Magnoliopsida</taxon>
        <taxon>eudicotyledons</taxon>
        <taxon>Gunneridae</taxon>
        <taxon>Pentapetalae</taxon>
        <taxon>asterids</taxon>
        <taxon>lamiids</taxon>
        <taxon>Lamiales</taxon>
        <taxon>Gesneriaceae</taxon>
        <taxon>Didymocarpoideae</taxon>
        <taxon>Trichosporeae</taxon>
        <taxon>Loxocarpinae</taxon>
        <taxon>Dorcoceras</taxon>
    </lineage>
</organism>
<gene>
    <name evidence="2" type="ORF">F511_37046</name>
</gene>
<feature type="region of interest" description="Disordered" evidence="1">
    <location>
        <begin position="1"/>
        <end position="24"/>
    </location>
</feature>
<dbReference type="EMBL" id="KQ998291">
    <property type="protein sequence ID" value="KZV42997.1"/>
    <property type="molecule type" value="Genomic_DNA"/>
</dbReference>
<feature type="compositionally biased region" description="Polar residues" evidence="1">
    <location>
        <begin position="1"/>
        <end position="19"/>
    </location>
</feature>
<sequence length="74" mass="8247">MGTGIDQLNLNSVQRTKTSTSDEDSMSIDDILKRILEEMMLPSYPLKSLPRLNLATVFRSGKGLAQVQPSKDYC</sequence>
<name>A0A2Z7C8I4_9LAMI</name>
<evidence type="ECO:0000313" key="2">
    <source>
        <dbReference type="EMBL" id="KZV42997.1"/>
    </source>
</evidence>
<evidence type="ECO:0000313" key="3">
    <source>
        <dbReference type="Proteomes" id="UP000250235"/>
    </source>
</evidence>
<keyword evidence="3" id="KW-1185">Reference proteome</keyword>
<proteinExistence type="predicted"/>
<protein>
    <submittedName>
        <fullName evidence="2">Uncharacterized protein</fullName>
    </submittedName>
</protein>
<dbReference type="AlphaFoldDB" id="A0A2Z7C8I4"/>
<reference evidence="2 3" key="1">
    <citation type="journal article" date="2015" name="Proc. Natl. Acad. Sci. U.S.A.">
        <title>The resurrection genome of Boea hygrometrica: A blueprint for survival of dehydration.</title>
        <authorList>
            <person name="Xiao L."/>
            <person name="Yang G."/>
            <person name="Zhang L."/>
            <person name="Yang X."/>
            <person name="Zhao S."/>
            <person name="Ji Z."/>
            <person name="Zhou Q."/>
            <person name="Hu M."/>
            <person name="Wang Y."/>
            <person name="Chen M."/>
            <person name="Xu Y."/>
            <person name="Jin H."/>
            <person name="Xiao X."/>
            <person name="Hu G."/>
            <person name="Bao F."/>
            <person name="Hu Y."/>
            <person name="Wan P."/>
            <person name="Li L."/>
            <person name="Deng X."/>
            <person name="Kuang T."/>
            <person name="Xiang C."/>
            <person name="Zhu J.K."/>
            <person name="Oliver M.J."/>
            <person name="He Y."/>
        </authorList>
    </citation>
    <scope>NUCLEOTIDE SEQUENCE [LARGE SCALE GENOMIC DNA]</scope>
    <source>
        <strain evidence="3">cv. XS01</strain>
    </source>
</reference>